<organism evidence="5 6">
    <name type="scientific">Blautia caecimuris</name>
    <dbReference type="NCBI Taxonomy" id="1796615"/>
    <lineage>
        <taxon>Bacteria</taxon>
        <taxon>Bacillati</taxon>
        <taxon>Bacillota</taxon>
        <taxon>Clostridia</taxon>
        <taxon>Lachnospirales</taxon>
        <taxon>Lachnospiraceae</taxon>
        <taxon>Blautia</taxon>
    </lineage>
</organism>
<dbReference type="EMBL" id="JBEPMJ010000004">
    <property type="protein sequence ID" value="MET3749617.1"/>
    <property type="molecule type" value="Genomic_DNA"/>
</dbReference>
<evidence type="ECO:0000256" key="1">
    <source>
        <dbReference type="ARBA" id="ARBA00010458"/>
    </source>
</evidence>
<dbReference type="Pfam" id="PF03061">
    <property type="entry name" value="4HBT"/>
    <property type="match status" value="1"/>
</dbReference>
<sequence>MIKKHVEDSRTENTYLIMPKHINCYGRLFGGILMQWIDEVAGIVAHRHAGSIVTTACVDNLNFKAGAYLGDTVVLVGRVTYVGKTSMEVRIDTYAEDPDGMRRMINRAYEVLVSIDEEGNKLEVPGLIVETEAQKAEWEGGQKRYDLRKQRRKEGF</sequence>
<comment type="caution">
    <text evidence="5">The sequence shown here is derived from an EMBL/GenBank/DDBJ whole genome shotgun (WGS) entry which is preliminary data.</text>
</comment>
<dbReference type="InterPro" id="IPR033120">
    <property type="entry name" value="HOTDOG_ACOT"/>
</dbReference>
<evidence type="ECO:0000256" key="3">
    <source>
        <dbReference type="PROSITE-ProRule" id="PRU01106"/>
    </source>
</evidence>
<dbReference type="PANTHER" id="PTHR11049:SF24">
    <property type="entry name" value="CYTOSOLIC ACYL COENZYME A THIOESTER HYDROLASE"/>
    <property type="match status" value="1"/>
</dbReference>
<dbReference type="GO" id="GO:0016787">
    <property type="term" value="F:hydrolase activity"/>
    <property type="evidence" value="ECO:0007669"/>
    <property type="project" value="UniProtKB-KW"/>
</dbReference>
<keyword evidence="6" id="KW-1185">Reference proteome</keyword>
<dbReference type="CDD" id="cd03442">
    <property type="entry name" value="BFIT_BACH"/>
    <property type="match status" value="1"/>
</dbReference>
<dbReference type="PANTHER" id="PTHR11049">
    <property type="entry name" value="ACYL COENZYME A THIOESTER HYDROLASE"/>
    <property type="match status" value="1"/>
</dbReference>
<dbReference type="SUPFAM" id="SSF54637">
    <property type="entry name" value="Thioesterase/thiol ester dehydrase-isomerase"/>
    <property type="match status" value="1"/>
</dbReference>
<protein>
    <submittedName>
        <fullName evidence="5">Acyl-CoA hydrolase</fullName>
    </submittedName>
</protein>
<proteinExistence type="inferred from homology"/>
<dbReference type="InterPro" id="IPR006683">
    <property type="entry name" value="Thioestr_dom"/>
</dbReference>
<evidence type="ECO:0000313" key="5">
    <source>
        <dbReference type="EMBL" id="MET3749617.1"/>
    </source>
</evidence>
<evidence type="ECO:0000256" key="2">
    <source>
        <dbReference type="ARBA" id="ARBA00022801"/>
    </source>
</evidence>
<comment type="similarity">
    <text evidence="1">Belongs to the acyl coenzyme A hydrolase family.</text>
</comment>
<dbReference type="RefSeq" id="WP_147598514.1">
    <property type="nucleotide sequence ID" value="NZ_BAABXP010000001.1"/>
</dbReference>
<evidence type="ECO:0000313" key="6">
    <source>
        <dbReference type="Proteomes" id="UP001549106"/>
    </source>
</evidence>
<reference evidence="5 6" key="1">
    <citation type="submission" date="2024-06" db="EMBL/GenBank/DDBJ databases">
        <title>Genomic Encyclopedia of Type Strains, Phase IV (KMG-IV): sequencing the most valuable type-strain genomes for metagenomic binning, comparative biology and taxonomic classification.</title>
        <authorList>
            <person name="Goeker M."/>
        </authorList>
    </citation>
    <scope>NUCLEOTIDE SEQUENCE [LARGE SCALE GENOMIC DNA]</scope>
    <source>
        <strain evidence="5 6">DSM 29492</strain>
    </source>
</reference>
<dbReference type="InterPro" id="IPR040170">
    <property type="entry name" value="Cytosol_ACT"/>
</dbReference>
<gene>
    <name evidence="5" type="ORF">ABID24_000851</name>
</gene>
<dbReference type="InterPro" id="IPR029069">
    <property type="entry name" value="HotDog_dom_sf"/>
</dbReference>
<accession>A0ABV2LZI7</accession>
<keyword evidence="2 3" id="KW-0378">Hydrolase</keyword>
<dbReference type="PROSITE" id="PS51770">
    <property type="entry name" value="HOTDOG_ACOT"/>
    <property type="match status" value="1"/>
</dbReference>
<feature type="domain" description="HotDog ACOT-type" evidence="4">
    <location>
        <begin position="7"/>
        <end position="118"/>
    </location>
</feature>
<dbReference type="Proteomes" id="UP001549106">
    <property type="component" value="Unassembled WGS sequence"/>
</dbReference>
<name>A0ABV2LZI7_9FIRM</name>
<dbReference type="Gene3D" id="3.10.129.10">
    <property type="entry name" value="Hotdog Thioesterase"/>
    <property type="match status" value="1"/>
</dbReference>
<evidence type="ECO:0000259" key="4">
    <source>
        <dbReference type="PROSITE" id="PS51770"/>
    </source>
</evidence>